<feature type="domain" description="Peptidase S24/S26A/S26B/S26C" evidence="4">
    <location>
        <begin position="1"/>
        <end position="77"/>
    </location>
</feature>
<evidence type="ECO:0000256" key="2">
    <source>
        <dbReference type="ARBA" id="ARBA00023125"/>
    </source>
</evidence>
<evidence type="ECO:0000256" key="3">
    <source>
        <dbReference type="ARBA" id="ARBA00023163"/>
    </source>
</evidence>
<dbReference type="PANTHER" id="PTHR40661">
    <property type="match status" value="1"/>
</dbReference>
<evidence type="ECO:0000259" key="4">
    <source>
        <dbReference type="Pfam" id="PF00717"/>
    </source>
</evidence>
<dbReference type="GO" id="GO:0003677">
    <property type="term" value="F:DNA binding"/>
    <property type="evidence" value="ECO:0007669"/>
    <property type="project" value="UniProtKB-KW"/>
</dbReference>
<reference evidence="5" key="1">
    <citation type="submission" date="2019-03" db="EMBL/GenBank/DDBJ databases">
        <authorList>
            <person name="Danneels B."/>
        </authorList>
    </citation>
    <scope>NUCLEOTIDE SEQUENCE</scope>
</reference>
<dbReference type="EMBL" id="CAADIO010000004">
    <property type="protein sequence ID" value="VFR81041.1"/>
    <property type="molecule type" value="Genomic_DNA"/>
</dbReference>
<evidence type="ECO:0000256" key="1">
    <source>
        <dbReference type="ARBA" id="ARBA00023015"/>
    </source>
</evidence>
<sequence>MAPTFADGDQLLVDRGVREINVDAVFVLSRYNELFIKRVQRRLKDGAIVIKADNPLFEPETIENGERDALDVLGRVVWVWRGAKL</sequence>
<protein>
    <submittedName>
        <fullName evidence="5">Prophage MuSo1, transcriptional regulator, Cro/CI family</fullName>
    </submittedName>
</protein>
<name>A0A484U355_9ZZZZ</name>
<keyword evidence="2" id="KW-0238">DNA-binding</keyword>
<dbReference type="Gene3D" id="2.10.109.10">
    <property type="entry name" value="Umud Fragment, subunit A"/>
    <property type="match status" value="1"/>
</dbReference>
<dbReference type="InterPro" id="IPR015927">
    <property type="entry name" value="Peptidase_S24_S26A/B/C"/>
</dbReference>
<keyword evidence="1" id="KW-0805">Transcription regulation</keyword>
<keyword evidence="3" id="KW-0804">Transcription</keyword>
<dbReference type="PANTHER" id="PTHR40661:SF3">
    <property type="entry name" value="FELS-1 PROPHAGE TRANSCRIPTIONAL REGULATOR"/>
    <property type="match status" value="1"/>
</dbReference>
<dbReference type="SUPFAM" id="SSF51306">
    <property type="entry name" value="LexA/Signal peptidase"/>
    <property type="match status" value="1"/>
</dbReference>
<gene>
    <name evidence="5" type="ORF">RAN3_2509</name>
</gene>
<dbReference type="CDD" id="cd06529">
    <property type="entry name" value="S24_LexA-like"/>
    <property type="match status" value="1"/>
</dbReference>
<proteinExistence type="predicted"/>
<dbReference type="InterPro" id="IPR036286">
    <property type="entry name" value="LexA/Signal_pep-like_sf"/>
</dbReference>
<accession>A0A484U355</accession>
<organism evidence="5">
    <name type="scientific">plant metagenome</name>
    <dbReference type="NCBI Taxonomy" id="1297885"/>
    <lineage>
        <taxon>unclassified sequences</taxon>
        <taxon>metagenomes</taxon>
        <taxon>organismal metagenomes</taxon>
    </lineage>
</organism>
<dbReference type="Pfam" id="PF00717">
    <property type="entry name" value="Peptidase_S24"/>
    <property type="match status" value="1"/>
</dbReference>
<evidence type="ECO:0000313" key="5">
    <source>
        <dbReference type="EMBL" id="VFR81041.1"/>
    </source>
</evidence>
<dbReference type="AlphaFoldDB" id="A0A484U355"/>
<dbReference type="InterPro" id="IPR039418">
    <property type="entry name" value="LexA-like"/>
</dbReference>